<keyword evidence="2" id="KW-1003">Cell membrane</keyword>
<evidence type="ECO:0000313" key="8">
    <source>
        <dbReference type="Proteomes" id="UP001209755"/>
    </source>
</evidence>
<evidence type="ECO:0000256" key="2">
    <source>
        <dbReference type="ARBA" id="ARBA00022475"/>
    </source>
</evidence>
<accession>A0ABT3H5S0</accession>
<dbReference type="PANTHER" id="PTHR30086:SF20">
    <property type="entry name" value="ARGININE EXPORTER PROTEIN ARGO-RELATED"/>
    <property type="match status" value="1"/>
</dbReference>
<feature type="transmembrane region" description="Helical" evidence="6">
    <location>
        <begin position="43"/>
        <end position="65"/>
    </location>
</feature>
<evidence type="ECO:0000256" key="5">
    <source>
        <dbReference type="ARBA" id="ARBA00023136"/>
    </source>
</evidence>
<comment type="subcellular location">
    <subcellularLocation>
        <location evidence="1">Cell membrane</location>
        <topology evidence="1">Multi-pass membrane protein</topology>
    </subcellularLocation>
</comment>
<evidence type="ECO:0000256" key="4">
    <source>
        <dbReference type="ARBA" id="ARBA00022989"/>
    </source>
</evidence>
<dbReference type="InterPro" id="IPR001123">
    <property type="entry name" value="LeuE-type"/>
</dbReference>
<proteinExistence type="predicted"/>
<dbReference type="PANTHER" id="PTHR30086">
    <property type="entry name" value="ARGININE EXPORTER PROTEIN ARGO"/>
    <property type="match status" value="1"/>
</dbReference>
<evidence type="ECO:0000256" key="6">
    <source>
        <dbReference type="SAM" id="Phobius"/>
    </source>
</evidence>
<dbReference type="Pfam" id="PF01810">
    <property type="entry name" value="LysE"/>
    <property type="match status" value="1"/>
</dbReference>
<feature type="transmembrane region" description="Helical" evidence="6">
    <location>
        <begin position="110"/>
        <end position="134"/>
    </location>
</feature>
<keyword evidence="8" id="KW-1185">Reference proteome</keyword>
<dbReference type="EMBL" id="JAOQNS010000001">
    <property type="protein sequence ID" value="MCW2305738.1"/>
    <property type="molecule type" value="Genomic_DNA"/>
</dbReference>
<keyword evidence="3 6" id="KW-0812">Transmembrane</keyword>
<dbReference type="Proteomes" id="UP001209755">
    <property type="component" value="Unassembled WGS sequence"/>
</dbReference>
<reference evidence="8" key="1">
    <citation type="submission" date="2023-07" db="EMBL/GenBank/DDBJ databases">
        <title>Genome sequencing of Purple Non-Sulfur Bacteria from various extreme environments.</title>
        <authorList>
            <person name="Mayer M."/>
        </authorList>
    </citation>
    <scope>NUCLEOTIDE SEQUENCE [LARGE SCALE GENOMIC DNA]</scope>
    <source>
        <strain evidence="8">DSM 17935</strain>
    </source>
</reference>
<feature type="transmembrane region" description="Helical" evidence="6">
    <location>
        <begin position="179"/>
        <end position="197"/>
    </location>
</feature>
<evidence type="ECO:0000256" key="1">
    <source>
        <dbReference type="ARBA" id="ARBA00004651"/>
    </source>
</evidence>
<keyword evidence="4 6" id="KW-1133">Transmembrane helix</keyword>
<name>A0ABT3H5S0_9HYPH</name>
<gene>
    <name evidence="7" type="ORF">M2319_000054</name>
</gene>
<feature type="transmembrane region" description="Helical" evidence="6">
    <location>
        <begin position="146"/>
        <end position="167"/>
    </location>
</feature>
<dbReference type="RefSeq" id="WP_264599425.1">
    <property type="nucleotide sequence ID" value="NZ_JAOQNS010000001.1"/>
</dbReference>
<evidence type="ECO:0000313" key="7">
    <source>
        <dbReference type="EMBL" id="MCW2305738.1"/>
    </source>
</evidence>
<protein>
    <submittedName>
        <fullName evidence="7">Threonine/homoserine/homoserine lactone efflux protein</fullName>
    </submittedName>
</protein>
<evidence type="ECO:0000256" key="3">
    <source>
        <dbReference type="ARBA" id="ARBA00022692"/>
    </source>
</evidence>
<sequence length="199" mass="20329">MTNDLLLLWLTALPLMASPGPATLSLAGIGTAYGFRRGLPYWAGIILGTWAILILVASGATALILAEPALVVLLTVAAAAYILYLAWKIATAPVGARKAGNDTPPAFGPGLILALANPKAYAAIGAVFTSHTLIAGDAFADAAAKILALGLAIVVFATLWLAFGSVFSRFLGDPTLGRIVNIAFAAMLLISVAFALIGI</sequence>
<keyword evidence="5 6" id="KW-0472">Membrane</keyword>
<comment type="caution">
    <text evidence="7">The sequence shown here is derived from an EMBL/GenBank/DDBJ whole genome shotgun (WGS) entry which is preliminary data.</text>
</comment>
<organism evidence="7 8">
    <name type="scientific">Rhodobium gokarnense</name>
    <dbReference type="NCBI Taxonomy" id="364296"/>
    <lineage>
        <taxon>Bacteria</taxon>
        <taxon>Pseudomonadati</taxon>
        <taxon>Pseudomonadota</taxon>
        <taxon>Alphaproteobacteria</taxon>
        <taxon>Hyphomicrobiales</taxon>
        <taxon>Rhodobiaceae</taxon>
        <taxon>Rhodobium</taxon>
    </lineage>
</organism>
<feature type="transmembrane region" description="Helical" evidence="6">
    <location>
        <begin position="70"/>
        <end position="90"/>
    </location>
</feature>